<sequence>RINLSQDDGQFSQCVLEISKKIFLEGQEIFFYTSDTTSYQEAPTLDIFTERSFNVTLKEVPQCSLQTKTTKASIPMHYVTSNYKDSASGNEHILRGVRKGGKPWSAFSYNNYITLVSFRDNDLYSLKKTLYNHMDHMYVSFDMNPSGRYLILLTGNPTTEEVPISLLKFMVQYYGLNDVIVASKDVEIGVVKFYTWNPYEKPSGYCGVFQQAFLLATCRNGELDVELNHFFLSDYNNYFPNLHGCCINPLSMTFMSPSQCV</sequence>
<dbReference type="Proteomes" id="UP001148838">
    <property type="component" value="Unassembled WGS sequence"/>
</dbReference>
<protein>
    <submittedName>
        <fullName evidence="1">Uncharacterized protein</fullName>
    </submittedName>
</protein>
<accession>A0ABQ8TRC2</accession>
<evidence type="ECO:0000313" key="1">
    <source>
        <dbReference type="EMBL" id="KAJ4449244.1"/>
    </source>
</evidence>
<feature type="non-terminal residue" evidence="1">
    <location>
        <position position="1"/>
    </location>
</feature>
<organism evidence="1 2">
    <name type="scientific">Periplaneta americana</name>
    <name type="common">American cockroach</name>
    <name type="synonym">Blatta americana</name>
    <dbReference type="NCBI Taxonomy" id="6978"/>
    <lineage>
        <taxon>Eukaryota</taxon>
        <taxon>Metazoa</taxon>
        <taxon>Ecdysozoa</taxon>
        <taxon>Arthropoda</taxon>
        <taxon>Hexapoda</taxon>
        <taxon>Insecta</taxon>
        <taxon>Pterygota</taxon>
        <taxon>Neoptera</taxon>
        <taxon>Polyneoptera</taxon>
        <taxon>Dictyoptera</taxon>
        <taxon>Blattodea</taxon>
        <taxon>Blattoidea</taxon>
        <taxon>Blattidae</taxon>
        <taxon>Blattinae</taxon>
        <taxon>Periplaneta</taxon>
    </lineage>
</organism>
<comment type="caution">
    <text evidence="1">The sequence shown here is derived from an EMBL/GenBank/DDBJ whole genome shotgun (WGS) entry which is preliminary data.</text>
</comment>
<name>A0ABQ8TRC2_PERAM</name>
<gene>
    <name evidence="1" type="ORF">ANN_00641</name>
</gene>
<evidence type="ECO:0000313" key="2">
    <source>
        <dbReference type="Proteomes" id="UP001148838"/>
    </source>
</evidence>
<dbReference type="EMBL" id="JAJSOF020000003">
    <property type="protein sequence ID" value="KAJ4449244.1"/>
    <property type="molecule type" value="Genomic_DNA"/>
</dbReference>
<reference evidence="1 2" key="1">
    <citation type="journal article" date="2022" name="Allergy">
        <title>Genome assembly and annotation of Periplaneta americana reveal a comprehensive cockroach allergen profile.</title>
        <authorList>
            <person name="Wang L."/>
            <person name="Xiong Q."/>
            <person name="Saelim N."/>
            <person name="Wang L."/>
            <person name="Nong W."/>
            <person name="Wan A.T."/>
            <person name="Shi M."/>
            <person name="Liu X."/>
            <person name="Cao Q."/>
            <person name="Hui J.H.L."/>
            <person name="Sookrung N."/>
            <person name="Leung T.F."/>
            <person name="Tungtrongchitr A."/>
            <person name="Tsui S.K.W."/>
        </authorList>
    </citation>
    <scope>NUCLEOTIDE SEQUENCE [LARGE SCALE GENOMIC DNA]</scope>
    <source>
        <strain evidence="1">PWHHKU_190912</strain>
    </source>
</reference>
<keyword evidence="2" id="KW-1185">Reference proteome</keyword>
<proteinExistence type="predicted"/>